<dbReference type="PANTHER" id="PTHR31683">
    <property type="entry name" value="PECTATE LYASE 18-RELATED"/>
    <property type="match status" value="1"/>
</dbReference>
<dbReference type="SUPFAM" id="SSF51126">
    <property type="entry name" value="Pectin lyase-like"/>
    <property type="match status" value="1"/>
</dbReference>
<evidence type="ECO:0000256" key="3">
    <source>
        <dbReference type="SAM" id="MobiDB-lite"/>
    </source>
</evidence>
<protein>
    <submittedName>
        <fullName evidence="6">Polysaccharide lyase family 1 protein</fullName>
    </submittedName>
</protein>
<evidence type="ECO:0000313" key="7">
    <source>
        <dbReference type="Proteomes" id="UP001620295"/>
    </source>
</evidence>
<name>A0ABW8LYB6_9ACTN</name>
<dbReference type="InterPro" id="IPR045032">
    <property type="entry name" value="PEL"/>
</dbReference>
<evidence type="ECO:0000259" key="5">
    <source>
        <dbReference type="SMART" id="SM00656"/>
    </source>
</evidence>
<dbReference type="EMBL" id="JBJDQH010000015">
    <property type="protein sequence ID" value="MFK4270917.1"/>
    <property type="molecule type" value="Genomic_DNA"/>
</dbReference>
<dbReference type="SMART" id="SM00656">
    <property type="entry name" value="Amb_all"/>
    <property type="match status" value="1"/>
</dbReference>
<keyword evidence="2" id="KW-0119">Carbohydrate metabolism</keyword>
<evidence type="ECO:0000256" key="1">
    <source>
        <dbReference type="ARBA" id="ARBA00023239"/>
    </source>
</evidence>
<evidence type="ECO:0000256" key="2">
    <source>
        <dbReference type="RuleBase" id="RU361173"/>
    </source>
</evidence>
<dbReference type="InterPro" id="IPR011050">
    <property type="entry name" value="Pectin_lyase_fold/virulence"/>
</dbReference>
<keyword evidence="1 2" id="KW-0456">Lyase</keyword>
<keyword evidence="7" id="KW-1185">Reference proteome</keyword>
<evidence type="ECO:0000256" key="4">
    <source>
        <dbReference type="SAM" id="SignalP"/>
    </source>
</evidence>
<dbReference type="InterPro" id="IPR002022">
    <property type="entry name" value="Pec_lyase"/>
</dbReference>
<comment type="caution">
    <text evidence="6">The sequence shown here is derived from an EMBL/GenBank/DDBJ whole genome shotgun (WGS) entry which is preliminary data.</text>
</comment>
<feature type="chain" id="PRO_5046049034" evidence="4">
    <location>
        <begin position="27"/>
        <end position="486"/>
    </location>
</feature>
<comment type="similarity">
    <text evidence="2">Belongs to the polysaccharide lyase 1 family.</text>
</comment>
<dbReference type="Pfam" id="PF00544">
    <property type="entry name" value="Pectate_lyase_4"/>
    <property type="match status" value="1"/>
</dbReference>
<dbReference type="RefSeq" id="WP_358643608.1">
    <property type="nucleotide sequence ID" value="NZ_JBFAEV010000027.1"/>
</dbReference>
<sequence>MRERASYAVAAALLCGLLSAPGGAAAAREGLPQERPSGWATAGPGTTGGTGAAPDSTYAVRTRAELKAALANHGDPTAPKVITVRGTIHGNQTDDGRLLGAQDYAPGWDLTRYMDCFGPDGTAWSDDRYEWCKRMRTLRITGSNAQKQQIQLTVPSNTTILGADDDAALLGVDLTVNTGQNIIIRNLGFEAPIDHFPSWDPGDGDQGAWNARFDAMSVVTGRNLWIDHCAFGDGRYPNSQAPTGFHGKPVERHDGLLDMEDATDFVTVSYSRFTDHEKTVLIGSGDGKGDRDRGHLRITFHHNLFAATAQRSPRVRFGQVHAYNNYFRGSTDDPDYPMRGPGLGGSSYFLGVGLESKLVSEYNAFDHTGPGASPDIVLANFHGHQFTDTGSWYRGRRIDVNAVARRTFETAAAKARDEAQSSGTEPPEWATRTFTTDVGWSPANVYRYRPLRSAAAVRHTVLREAGPTISDRVNFPPIPNSYSPIG</sequence>
<keyword evidence="4" id="KW-0732">Signal</keyword>
<gene>
    <name evidence="6" type="ORF">ACI2L5_39215</name>
</gene>
<organism evidence="6 7">
    <name type="scientific">Streptomyces milbemycinicus</name>
    <dbReference type="NCBI Taxonomy" id="476552"/>
    <lineage>
        <taxon>Bacteria</taxon>
        <taxon>Bacillati</taxon>
        <taxon>Actinomycetota</taxon>
        <taxon>Actinomycetes</taxon>
        <taxon>Kitasatosporales</taxon>
        <taxon>Streptomycetaceae</taxon>
        <taxon>Streptomyces</taxon>
    </lineage>
</organism>
<comment type="subcellular location">
    <subcellularLocation>
        <location evidence="2">Secreted</location>
    </subcellularLocation>
</comment>
<feature type="signal peptide" evidence="4">
    <location>
        <begin position="1"/>
        <end position="26"/>
    </location>
</feature>
<keyword evidence="2" id="KW-0624">Polysaccharide degradation</keyword>
<evidence type="ECO:0000313" key="6">
    <source>
        <dbReference type="EMBL" id="MFK4270917.1"/>
    </source>
</evidence>
<feature type="region of interest" description="Disordered" evidence="3">
    <location>
        <begin position="27"/>
        <end position="55"/>
    </location>
</feature>
<dbReference type="Gene3D" id="2.160.20.10">
    <property type="entry name" value="Single-stranded right-handed beta-helix, Pectin lyase-like"/>
    <property type="match status" value="1"/>
</dbReference>
<reference evidence="6 7" key="1">
    <citation type="submission" date="2024-11" db="EMBL/GenBank/DDBJ databases">
        <title>The Natural Products Discovery Center: Release of the First 8490 Sequenced Strains for Exploring Actinobacteria Biosynthetic Diversity.</title>
        <authorList>
            <person name="Kalkreuter E."/>
            <person name="Kautsar S.A."/>
            <person name="Yang D."/>
            <person name="Bader C.D."/>
            <person name="Teijaro C.N."/>
            <person name="Fluegel L."/>
            <person name="Davis C.M."/>
            <person name="Simpson J.R."/>
            <person name="Lauterbach L."/>
            <person name="Steele A.D."/>
            <person name="Gui C."/>
            <person name="Meng S."/>
            <person name="Li G."/>
            <person name="Viehrig K."/>
            <person name="Ye F."/>
            <person name="Su P."/>
            <person name="Kiefer A.F."/>
            <person name="Nichols A."/>
            <person name="Cepeda A.J."/>
            <person name="Yan W."/>
            <person name="Fan B."/>
            <person name="Jiang Y."/>
            <person name="Adhikari A."/>
            <person name="Zheng C.-J."/>
            <person name="Schuster L."/>
            <person name="Cowan T.M."/>
            <person name="Smanski M.J."/>
            <person name="Chevrette M.G."/>
            <person name="De Carvalho L.P.S."/>
            <person name="Shen B."/>
        </authorList>
    </citation>
    <scope>NUCLEOTIDE SEQUENCE [LARGE SCALE GENOMIC DNA]</scope>
    <source>
        <strain evidence="6 7">NPDC020863</strain>
    </source>
</reference>
<feature type="domain" description="Pectate lyase" evidence="5">
    <location>
        <begin position="124"/>
        <end position="371"/>
    </location>
</feature>
<dbReference type="GO" id="GO:0016829">
    <property type="term" value="F:lyase activity"/>
    <property type="evidence" value="ECO:0007669"/>
    <property type="project" value="UniProtKB-KW"/>
</dbReference>
<accession>A0ABW8LYB6</accession>
<dbReference type="Proteomes" id="UP001620295">
    <property type="component" value="Unassembled WGS sequence"/>
</dbReference>
<dbReference type="InterPro" id="IPR012334">
    <property type="entry name" value="Pectin_lyas_fold"/>
</dbReference>
<dbReference type="PANTHER" id="PTHR31683:SF18">
    <property type="entry name" value="PECTATE LYASE 21-RELATED"/>
    <property type="match status" value="1"/>
</dbReference>
<proteinExistence type="inferred from homology"/>
<keyword evidence="2" id="KW-0964">Secreted</keyword>